<reference evidence="9" key="1">
    <citation type="submission" date="2017-06" db="EMBL/GenBank/DDBJ databases">
        <authorList>
            <person name="Varghese N."/>
            <person name="Submissions S."/>
        </authorList>
    </citation>
    <scope>NUCLEOTIDE SEQUENCE [LARGE SCALE GENOMIC DNA]</scope>
    <source>
        <strain evidence="9">JAD2</strain>
    </source>
</reference>
<feature type="transmembrane region" description="Helical" evidence="7">
    <location>
        <begin position="352"/>
        <end position="373"/>
    </location>
</feature>
<keyword evidence="4 7" id="KW-0812">Transmembrane</keyword>
<dbReference type="PANTHER" id="PTHR34856">
    <property type="entry name" value="PROTEIN NRFD"/>
    <property type="match status" value="1"/>
</dbReference>
<dbReference type="Pfam" id="PF03916">
    <property type="entry name" value="NrfD"/>
    <property type="match status" value="1"/>
</dbReference>
<evidence type="ECO:0000256" key="1">
    <source>
        <dbReference type="ARBA" id="ARBA00004651"/>
    </source>
</evidence>
<evidence type="ECO:0000256" key="2">
    <source>
        <dbReference type="ARBA" id="ARBA00008929"/>
    </source>
</evidence>
<feature type="transmembrane region" description="Helical" evidence="7">
    <location>
        <begin position="204"/>
        <end position="221"/>
    </location>
</feature>
<keyword evidence="9" id="KW-1185">Reference proteome</keyword>
<organism evidence="8 9">
    <name type="scientific">Thermoflexus hugenholtzii JAD2</name>
    <dbReference type="NCBI Taxonomy" id="877466"/>
    <lineage>
        <taxon>Bacteria</taxon>
        <taxon>Bacillati</taxon>
        <taxon>Chloroflexota</taxon>
        <taxon>Thermoflexia</taxon>
        <taxon>Thermoflexales</taxon>
        <taxon>Thermoflexaceae</taxon>
        <taxon>Thermoflexus</taxon>
    </lineage>
</organism>
<evidence type="ECO:0000256" key="7">
    <source>
        <dbReference type="SAM" id="Phobius"/>
    </source>
</evidence>
<dbReference type="RefSeq" id="WP_159461605.1">
    <property type="nucleotide sequence ID" value="NZ_FYEK01000025.1"/>
</dbReference>
<feature type="transmembrane region" description="Helical" evidence="7">
    <location>
        <begin position="266"/>
        <end position="293"/>
    </location>
</feature>
<keyword evidence="5 7" id="KW-1133">Transmembrane helix</keyword>
<dbReference type="InterPro" id="IPR052049">
    <property type="entry name" value="Electron_transfer_protein"/>
</dbReference>
<feature type="transmembrane region" description="Helical" evidence="7">
    <location>
        <begin position="128"/>
        <end position="149"/>
    </location>
</feature>
<evidence type="ECO:0000313" key="8">
    <source>
        <dbReference type="EMBL" id="SNB63543.1"/>
    </source>
</evidence>
<gene>
    <name evidence="8" type="ORF">SAMN02746019_00006550</name>
</gene>
<evidence type="ECO:0000313" key="9">
    <source>
        <dbReference type="Proteomes" id="UP000197025"/>
    </source>
</evidence>
<accession>A0A212QV60</accession>
<keyword evidence="3" id="KW-1003">Cell membrane</keyword>
<comment type="subcellular location">
    <subcellularLocation>
        <location evidence="1">Cell membrane</location>
        <topology evidence="1">Multi-pass membrane protein</topology>
    </subcellularLocation>
</comment>
<dbReference type="OrthoDB" id="9768158at2"/>
<proteinExistence type="inferred from homology"/>
<name>A0A212QV60_9CHLR</name>
<evidence type="ECO:0000256" key="4">
    <source>
        <dbReference type="ARBA" id="ARBA00022692"/>
    </source>
</evidence>
<dbReference type="EMBL" id="FYEK01000025">
    <property type="protein sequence ID" value="SNB63543.1"/>
    <property type="molecule type" value="Genomic_DNA"/>
</dbReference>
<dbReference type="InParanoid" id="A0A212QV60"/>
<evidence type="ECO:0000256" key="6">
    <source>
        <dbReference type="ARBA" id="ARBA00023136"/>
    </source>
</evidence>
<feature type="transmembrane region" description="Helical" evidence="7">
    <location>
        <begin position="300"/>
        <end position="325"/>
    </location>
</feature>
<feature type="transmembrane region" description="Helical" evidence="7">
    <location>
        <begin position="228"/>
        <end position="246"/>
    </location>
</feature>
<dbReference type="Proteomes" id="UP000197025">
    <property type="component" value="Unassembled WGS sequence"/>
</dbReference>
<feature type="transmembrane region" description="Helical" evidence="7">
    <location>
        <begin position="52"/>
        <end position="75"/>
    </location>
</feature>
<comment type="similarity">
    <text evidence="2">Belongs to the NrfD family.</text>
</comment>
<dbReference type="PANTHER" id="PTHR34856:SF2">
    <property type="entry name" value="PROTEIN NRFD"/>
    <property type="match status" value="1"/>
</dbReference>
<evidence type="ECO:0000256" key="3">
    <source>
        <dbReference type="ARBA" id="ARBA00022475"/>
    </source>
</evidence>
<dbReference type="GO" id="GO:0005886">
    <property type="term" value="C:plasma membrane"/>
    <property type="evidence" value="ECO:0007669"/>
    <property type="project" value="UniProtKB-SubCell"/>
</dbReference>
<sequence>MSRAEKIMRGMSAVERILWGIAIVGLLAGVVGLIQRLTGGHTVAAYNTYVPWGLWVAVYTTLAGISIGAFAVAALGEGLRVKALQPLSGIALFAALAALAGGLLAIWLDLSHPLRFWKLYLSTQPTSLMAWMAWFYLIYGLLLLALVYLKKAQPESPAIRPLFGLGLLLAVIMGGAEGALFGVVSAQGLWESALIPIRFLADGALGGAALVLFLSILLGHADAEALRFLRGLVLGLLLFTLVLLWAEYSTTLYAGVPSRVEALRLILFGPFSWVFWIFEIALGLVLPLILLLLPGARPAVLAAAGGLVAFTSLSAKLNLVIPALVVPEFEALRLAFTGPGLSFDYFPTLTEWLLAVGIVSAAALIFLAAYRLIPIAHPSHSS</sequence>
<dbReference type="Gene3D" id="1.20.1630.10">
    <property type="entry name" value="Formate dehydrogenase/DMSO reductase domain"/>
    <property type="match status" value="1"/>
</dbReference>
<feature type="transmembrane region" description="Helical" evidence="7">
    <location>
        <begin position="87"/>
        <end position="108"/>
    </location>
</feature>
<feature type="transmembrane region" description="Helical" evidence="7">
    <location>
        <begin position="161"/>
        <end position="184"/>
    </location>
</feature>
<keyword evidence="6 7" id="KW-0472">Membrane</keyword>
<protein>
    <submittedName>
        <fullName evidence="8">Prokaryotic molybdopterin-containing oxidoreductase family, membrane subunit</fullName>
    </submittedName>
</protein>
<dbReference type="InterPro" id="IPR005614">
    <property type="entry name" value="NrfD-like"/>
</dbReference>
<evidence type="ECO:0000256" key="5">
    <source>
        <dbReference type="ARBA" id="ARBA00022989"/>
    </source>
</evidence>
<dbReference type="AlphaFoldDB" id="A0A212QV60"/>